<dbReference type="EMBL" id="JARPUR010000004">
    <property type="protein sequence ID" value="KAK4876861.1"/>
    <property type="molecule type" value="Genomic_DNA"/>
</dbReference>
<gene>
    <name evidence="2" type="ORF">RN001_009367</name>
</gene>
<evidence type="ECO:0000256" key="1">
    <source>
        <dbReference type="SAM" id="SignalP"/>
    </source>
</evidence>
<protein>
    <submittedName>
        <fullName evidence="2">Uncharacterized protein</fullName>
    </submittedName>
</protein>
<proteinExistence type="predicted"/>
<comment type="caution">
    <text evidence="2">The sequence shown here is derived from an EMBL/GenBank/DDBJ whole genome shotgun (WGS) entry which is preliminary data.</text>
</comment>
<accession>A0AAN7P8M1</accession>
<keyword evidence="1" id="KW-0732">Signal</keyword>
<name>A0AAN7P8M1_9COLE</name>
<evidence type="ECO:0000313" key="3">
    <source>
        <dbReference type="Proteomes" id="UP001353858"/>
    </source>
</evidence>
<sequence>MKILITCVLACFALALGNDYTIKVKNDGSTVQGGTIHFVAEVFDNGVSAVGPFRYEWVDNTLAQHAATHDSNSNKDEWAVSYTDKSGPGSYETTVTVKKLFNFAYVPIAIKQSSFSVTRHLHGAFLVSTKATDTEYIVTHKIVLTTPNTNYLEENSANILTYWYVDGIYYAVTNGLTFTMKYPKLYRRIGIQALVVAQLQGTKTKVDTSQNVYEYIDNFDYRPIINHYSTCNESFPFVTTNNDIEVNENTILGCFTRAFRLWDSLVLGDVPWQQPLITSGSLDGIDFARDKMLYSQNWELEHISDPFVKTIVSDRIDAINRKVPFLAQSNPIDYTTLEARMQRLKEAEKMGLDRIKDPYVKSVVEQRMNDYNKKIPHLEKSNVDERLSNSLDAVHRRFDNIKKLQNIALQKVTNPIAKAALIKRFNEENKRLSMKSKQIDSRFEESLENIHKRMAGLKNSQLATDNYQDLSTNLHQKTKQKIKTPKLLKSNDVTKTTAHDVSQRIEDLKNAENMALNRIDDPTIKAIVLDRIHEQNKKIPLLLKLETPEADISVLDAIHSRINSEIQKSSDVSLDGIKDPVIKETVINKIDKHNEMLKAKSKDIDKVLEVPLSEIRSRIKALKDAEDSAIESVSDPDTKEEVISTIDKENEKIPVLMLPLVMSKNFSFVLDIIRSKMGDLANNEALLTRNVTDPIIQSMIASKFDKVNSILNTKFKLLSDSFSNVLDAVTASVDEPSDEPKKTPLLTKTLDSKTGDLQFPVSLASNFSIALDAINSRINDLKNTTDVITKNITIPVIQELVASKFDKLNTILTTKYKELSDNFTSIIDAINAKLANITLDSKSTKKPSKFPKLQLSSDLYDDDALDETELITNFTVALDTLRAKIDDLQSTQDVITQNITNPFAQSIVASKFNMLNFILNSKYKQLSDNFTNILNTISDATKKTPKLTLSLDSKFEDKSMPSSLASNFTVALDAISTKIDDLKNTSNINTQNITNPAIQAIVASKLDKVSTILSTKYQELSDNFTSVIDLINEKLTNATINMSQKDPKKSKKVPKLTKTLDAVDSDYLSDPSELITNFTIALDAIRTKIDDLKNANDVITQNITNPFAQSIVANKLNMLNFLLNSKYKQLSDNFTNILNTISEQTDTSSKITPRLTLSLDSDIEDLSMPASLASNFSIALDTINTRIDDLKNITDIITQNITNPAVQALVASKLDKVNTILSTKYKELSDNFTSIIDIINEKLTNATADISQKESKKPKKVPKLGKTLDDVGDDYLSNPSDVITNFTIALDAIRTRIDDLKNTEDVITQNITNPFAQAIVATKLDRINFILKTKYKQLNDNFTNIMDTINSKLVKASTDESGNDLTGVREIPKLMKTFDFGTNFSTVIDAVRTKITGKQKPIDATVKYIKDPAIKEVVMNKIMEENKNLSTIADSVEANLTTVLEEFNKKAKDLNTLEDLTLDYIDDPNLQASVINQIAQENDEIPLLSLSKRDAVPDKPVQYTPSKSMFKMKYPTVIRF</sequence>
<evidence type="ECO:0000313" key="2">
    <source>
        <dbReference type="EMBL" id="KAK4876861.1"/>
    </source>
</evidence>
<reference evidence="3" key="1">
    <citation type="submission" date="2023-01" db="EMBL/GenBank/DDBJ databases">
        <title>Key to firefly adult light organ development and bioluminescence: homeobox transcription factors regulate luciferase expression and transportation to peroxisome.</title>
        <authorList>
            <person name="Fu X."/>
        </authorList>
    </citation>
    <scope>NUCLEOTIDE SEQUENCE [LARGE SCALE GENOMIC DNA]</scope>
</reference>
<feature type="chain" id="PRO_5043032238" evidence="1">
    <location>
        <begin position="18"/>
        <end position="1520"/>
    </location>
</feature>
<keyword evidence="3" id="KW-1185">Reference proteome</keyword>
<feature type="signal peptide" evidence="1">
    <location>
        <begin position="1"/>
        <end position="17"/>
    </location>
</feature>
<organism evidence="2 3">
    <name type="scientific">Aquatica leii</name>
    <dbReference type="NCBI Taxonomy" id="1421715"/>
    <lineage>
        <taxon>Eukaryota</taxon>
        <taxon>Metazoa</taxon>
        <taxon>Ecdysozoa</taxon>
        <taxon>Arthropoda</taxon>
        <taxon>Hexapoda</taxon>
        <taxon>Insecta</taxon>
        <taxon>Pterygota</taxon>
        <taxon>Neoptera</taxon>
        <taxon>Endopterygota</taxon>
        <taxon>Coleoptera</taxon>
        <taxon>Polyphaga</taxon>
        <taxon>Elateriformia</taxon>
        <taxon>Elateroidea</taxon>
        <taxon>Lampyridae</taxon>
        <taxon>Luciolinae</taxon>
        <taxon>Aquatica</taxon>
    </lineage>
</organism>
<dbReference type="Proteomes" id="UP001353858">
    <property type="component" value="Unassembled WGS sequence"/>
</dbReference>